<dbReference type="PANTHER" id="PTHR33932:SF4">
    <property type="entry name" value="NA(+)_H(+) ANTIPORTER SUBUNIT B"/>
    <property type="match status" value="1"/>
</dbReference>
<keyword evidence="6 7" id="KW-0472">Membrane</keyword>
<evidence type="ECO:0000256" key="3">
    <source>
        <dbReference type="ARBA" id="ARBA00022475"/>
    </source>
</evidence>
<feature type="transmembrane region" description="Helical" evidence="7">
    <location>
        <begin position="76"/>
        <end position="93"/>
    </location>
</feature>
<comment type="caution">
    <text evidence="10">The sequence shown here is derived from an EMBL/GenBank/DDBJ whole genome shotgun (WGS) entry which is preliminary data.</text>
</comment>
<evidence type="ECO:0000256" key="5">
    <source>
        <dbReference type="ARBA" id="ARBA00022989"/>
    </source>
</evidence>
<feature type="transmembrane region" description="Helical" evidence="7">
    <location>
        <begin position="113"/>
        <end position="131"/>
    </location>
</feature>
<feature type="domain" description="Na+/H+ antiporter MnhB subunit-related protein" evidence="8">
    <location>
        <begin position="106"/>
        <end position="224"/>
    </location>
</feature>
<dbReference type="InterPro" id="IPR007182">
    <property type="entry name" value="MnhB"/>
</dbReference>
<dbReference type="GO" id="GO:0005886">
    <property type="term" value="C:plasma membrane"/>
    <property type="evidence" value="ECO:0007669"/>
    <property type="project" value="UniProtKB-SubCell"/>
</dbReference>
<proteinExistence type="inferred from homology"/>
<name>A0A7C2K3K9_UNCW3</name>
<evidence type="ECO:0000256" key="7">
    <source>
        <dbReference type="SAM" id="Phobius"/>
    </source>
</evidence>
<evidence type="ECO:0000256" key="1">
    <source>
        <dbReference type="ARBA" id="ARBA00004651"/>
    </source>
</evidence>
<accession>A0A7C2K3K9</accession>
<evidence type="ECO:0000259" key="8">
    <source>
        <dbReference type="Pfam" id="PF04039"/>
    </source>
</evidence>
<dbReference type="AlphaFoldDB" id="A0A7C2K3K9"/>
<keyword evidence="4 7" id="KW-0812">Transmembrane</keyword>
<gene>
    <name evidence="10" type="ORF">ENQ77_05305</name>
</gene>
<evidence type="ECO:0000256" key="2">
    <source>
        <dbReference type="ARBA" id="ARBA00009425"/>
    </source>
</evidence>
<dbReference type="PANTHER" id="PTHR33932">
    <property type="entry name" value="NA(+)/H(+) ANTIPORTER SUBUNIT B"/>
    <property type="match status" value="1"/>
</dbReference>
<organism evidence="10">
    <name type="scientific">candidate division WOR-3 bacterium</name>
    <dbReference type="NCBI Taxonomy" id="2052148"/>
    <lineage>
        <taxon>Bacteria</taxon>
        <taxon>Bacteria division WOR-3</taxon>
    </lineage>
</organism>
<comment type="similarity">
    <text evidence="2">Belongs to the CPA3 antiporters (TC 2.A.63) subunit B family.</text>
</comment>
<dbReference type="Pfam" id="PF20501">
    <property type="entry name" value="MbhE"/>
    <property type="match status" value="1"/>
</dbReference>
<comment type="subcellular location">
    <subcellularLocation>
        <location evidence="1">Cell membrane</location>
        <topology evidence="1">Multi-pass membrane protein</topology>
    </subcellularLocation>
</comment>
<feature type="domain" description="MrpA C-terminal/MbhE" evidence="9">
    <location>
        <begin position="15"/>
        <end position="86"/>
    </location>
</feature>
<dbReference type="EMBL" id="DSOL01000149">
    <property type="protein sequence ID" value="HEN28062.1"/>
    <property type="molecule type" value="Genomic_DNA"/>
</dbReference>
<protein>
    <submittedName>
        <fullName evidence="10">Uncharacterized protein</fullName>
    </submittedName>
</protein>
<evidence type="ECO:0000256" key="6">
    <source>
        <dbReference type="ARBA" id="ARBA00023136"/>
    </source>
</evidence>
<keyword evidence="3" id="KW-1003">Cell membrane</keyword>
<feature type="transmembrane region" description="Helical" evidence="7">
    <location>
        <begin position="199"/>
        <end position="217"/>
    </location>
</feature>
<dbReference type="InterPro" id="IPR050622">
    <property type="entry name" value="CPA3_antiporter_subunitB"/>
</dbReference>
<feature type="transmembrane region" description="Helical" evidence="7">
    <location>
        <begin position="12"/>
        <end position="32"/>
    </location>
</feature>
<evidence type="ECO:0000256" key="4">
    <source>
        <dbReference type="ARBA" id="ARBA00022692"/>
    </source>
</evidence>
<feature type="transmembrane region" description="Helical" evidence="7">
    <location>
        <begin position="137"/>
        <end position="157"/>
    </location>
</feature>
<keyword evidence="5 7" id="KW-1133">Transmembrane helix</keyword>
<sequence>MWGGERMIRKVLYFLILIAFGFFILSALSAYFPFGENVLTGVARYYTEKGVKDLGGINIVTSVVTIYRGFDTLGEVTVLFLSVTALAFTLVGLKVEKAKLPKPTLIMETGGRYLAPLIILFGAYVFLHGHLTPGGGFPGGVIIATSFLLLLVTQENYRFKKFHITTTEVLTGTLYVLVGLLGLYYVKSFLGNFLKTGKPGYLVSAGIIPIIYILIGFKVGSEMTSALNNLKEGGDEH</sequence>
<feature type="transmembrane region" description="Helical" evidence="7">
    <location>
        <begin position="169"/>
        <end position="187"/>
    </location>
</feature>
<dbReference type="Pfam" id="PF04039">
    <property type="entry name" value="MnhB"/>
    <property type="match status" value="1"/>
</dbReference>
<reference evidence="10" key="1">
    <citation type="journal article" date="2020" name="mSystems">
        <title>Genome- and Community-Level Interaction Insights into Carbon Utilization and Element Cycling Functions of Hydrothermarchaeota in Hydrothermal Sediment.</title>
        <authorList>
            <person name="Zhou Z."/>
            <person name="Liu Y."/>
            <person name="Xu W."/>
            <person name="Pan J."/>
            <person name="Luo Z.H."/>
            <person name="Li M."/>
        </authorList>
    </citation>
    <scope>NUCLEOTIDE SEQUENCE [LARGE SCALE GENOMIC DNA]</scope>
    <source>
        <strain evidence="10">SpSt-34</strain>
    </source>
</reference>
<evidence type="ECO:0000259" key="9">
    <source>
        <dbReference type="Pfam" id="PF20501"/>
    </source>
</evidence>
<evidence type="ECO:0000313" key="10">
    <source>
        <dbReference type="EMBL" id="HEN28062.1"/>
    </source>
</evidence>
<dbReference type="InterPro" id="IPR046806">
    <property type="entry name" value="MrpA_C/MbhE"/>
</dbReference>